<keyword evidence="2" id="KW-0521">NADP</keyword>
<evidence type="ECO:0000259" key="3">
    <source>
        <dbReference type="Pfam" id="PF05368"/>
    </source>
</evidence>
<gene>
    <name evidence="4" type="ORF">A9Q75_04745</name>
</gene>
<comment type="similarity">
    <text evidence="1">Belongs to the NmrA-type oxidoreductase family.</text>
</comment>
<dbReference type="InterPro" id="IPR008030">
    <property type="entry name" value="NmrA-like"/>
</dbReference>
<evidence type="ECO:0000256" key="1">
    <source>
        <dbReference type="ARBA" id="ARBA00006328"/>
    </source>
</evidence>
<organism evidence="4 5">
    <name type="scientific">Colwellia psychrerythraea</name>
    <name type="common">Vibrio psychroerythus</name>
    <dbReference type="NCBI Taxonomy" id="28229"/>
    <lineage>
        <taxon>Bacteria</taxon>
        <taxon>Pseudomonadati</taxon>
        <taxon>Pseudomonadota</taxon>
        <taxon>Gammaproteobacteria</taxon>
        <taxon>Alteromonadales</taxon>
        <taxon>Colwelliaceae</taxon>
        <taxon>Colwellia</taxon>
    </lineage>
</organism>
<dbReference type="Proteomes" id="UP000243053">
    <property type="component" value="Unassembled WGS sequence"/>
</dbReference>
<dbReference type="AlphaFoldDB" id="A0A1Y5EKX6"/>
<dbReference type="Pfam" id="PF05368">
    <property type="entry name" value="NmrA"/>
    <property type="match status" value="1"/>
</dbReference>
<dbReference type="CDD" id="cd05251">
    <property type="entry name" value="NmrA_like_SDR_a"/>
    <property type="match status" value="1"/>
</dbReference>
<reference evidence="5" key="1">
    <citation type="journal article" date="2017" name="Proc. Natl. Acad. Sci. U.S.A.">
        <title>Simulation of Deepwater Horizon oil plume reveals substrate specialization within a complex community of hydrocarbon degraders.</title>
        <authorList>
            <person name="Hu P."/>
            <person name="Dubinsky E.A."/>
            <person name="Probst A.J."/>
            <person name="Wang J."/>
            <person name="Sieber C.M.K."/>
            <person name="Tom L.M."/>
            <person name="Gardinali P."/>
            <person name="Banfield J.F."/>
            <person name="Atlas R.M."/>
            <person name="Andersen G.L."/>
        </authorList>
    </citation>
    <scope>NUCLEOTIDE SEQUENCE [LARGE SCALE GENOMIC DNA]</scope>
</reference>
<evidence type="ECO:0000256" key="2">
    <source>
        <dbReference type="ARBA" id="ARBA00022857"/>
    </source>
</evidence>
<proteinExistence type="inferred from homology"/>
<dbReference type="SUPFAM" id="SSF51735">
    <property type="entry name" value="NAD(P)-binding Rossmann-fold domains"/>
    <property type="match status" value="1"/>
</dbReference>
<accession>A0A1Y5EKX6</accession>
<dbReference type="InterPro" id="IPR036291">
    <property type="entry name" value="NAD(P)-bd_dom_sf"/>
</dbReference>
<dbReference type="PANTHER" id="PTHR42748">
    <property type="entry name" value="NITROGEN METABOLITE REPRESSION PROTEIN NMRA FAMILY MEMBER"/>
    <property type="match status" value="1"/>
</dbReference>
<dbReference type="PANTHER" id="PTHR42748:SF7">
    <property type="entry name" value="NMRA LIKE REDOX SENSOR 1-RELATED"/>
    <property type="match status" value="1"/>
</dbReference>
<sequence>MMNNKTVLIIGATGAQGGSVTNALLKQDYKLMAYTRNAKSDNAQALAKQGVSIIEGDLTDIAALTAAMEKADTVFAVTTPFESGTDGEVQHGYNIADAAKAANVEHLVFSSVSDANNSTGVPHFDSKYKVEQRIVGNGLNYTFIAPVFFMENHITAWSLPSLKEGKLSIAMPNDRKLQQVSVKDIGAFAATVIAMGEKSYGLRVNIAGDELTGNETARILSAASGRDITYQSVDPQYLRSNSEDLYLMFKWFDDVGYSANLTDLQHDFADTQWQSLNDWANKLDWSILD</sequence>
<dbReference type="EMBL" id="MAAF01000028">
    <property type="protein sequence ID" value="OUR83358.1"/>
    <property type="molecule type" value="Genomic_DNA"/>
</dbReference>
<feature type="domain" description="NmrA-like" evidence="3">
    <location>
        <begin position="4"/>
        <end position="260"/>
    </location>
</feature>
<dbReference type="Gene3D" id="3.40.50.720">
    <property type="entry name" value="NAD(P)-binding Rossmann-like Domain"/>
    <property type="match status" value="1"/>
</dbReference>
<comment type="caution">
    <text evidence="4">The sequence shown here is derived from an EMBL/GenBank/DDBJ whole genome shotgun (WGS) entry which is preliminary data.</text>
</comment>
<dbReference type="InterPro" id="IPR051164">
    <property type="entry name" value="NmrA-like_oxidored"/>
</dbReference>
<evidence type="ECO:0000313" key="4">
    <source>
        <dbReference type="EMBL" id="OUR83358.1"/>
    </source>
</evidence>
<name>A0A1Y5EKX6_COLPS</name>
<dbReference type="Gene3D" id="3.90.25.10">
    <property type="entry name" value="UDP-galactose 4-epimerase, domain 1"/>
    <property type="match status" value="1"/>
</dbReference>
<evidence type="ECO:0000313" key="5">
    <source>
        <dbReference type="Proteomes" id="UP000243053"/>
    </source>
</evidence>
<protein>
    <recommendedName>
        <fullName evidence="3">NmrA-like domain-containing protein</fullName>
    </recommendedName>
</protein>